<dbReference type="AlphaFoldDB" id="A0A561BMD3"/>
<sequence length="223" mass="23733">MIGFFERAKGVLLDFDGPVADLFPSGYTGRIGDAVREPLVRAGVELPEPVATSVDHLVVLRFAAAQARDQLEEAERIAVEAEVEAARTAPVTAGAAEFLDACTTARLPITVVSNNAAPAIDLFLQRHGFVAKVGEVVGRPFARPESMKPSPRMIEHLAVDPAGWVMIGDSASDVEFARRIGAGAAIGYAKTPRHHDRLSAADVVTESMAELADAVLQVARRRG</sequence>
<dbReference type="GO" id="GO:0005829">
    <property type="term" value="C:cytosol"/>
    <property type="evidence" value="ECO:0007669"/>
    <property type="project" value="TreeGrafter"/>
</dbReference>
<dbReference type="InterPro" id="IPR050155">
    <property type="entry name" value="HAD-like_hydrolase_sf"/>
</dbReference>
<gene>
    <name evidence="1" type="ORF">FB561_1064</name>
</gene>
<dbReference type="GO" id="GO:0008967">
    <property type="term" value="F:phosphoglycolate phosphatase activity"/>
    <property type="evidence" value="ECO:0007669"/>
    <property type="project" value="TreeGrafter"/>
</dbReference>
<dbReference type="GO" id="GO:0006281">
    <property type="term" value="P:DNA repair"/>
    <property type="evidence" value="ECO:0007669"/>
    <property type="project" value="TreeGrafter"/>
</dbReference>
<dbReference type="PANTHER" id="PTHR43434">
    <property type="entry name" value="PHOSPHOGLYCOLATE PHOSPHATASE"/>
    <property type="match status" value="1"/>
</dbReference>
<accession>A0A561BMD3</accession>
<comment type="caution">
    <text evidence="1">The sequence shown here is derived from an EMBL/GenBank/DDBJ whole genome shotgun (WGS) entry which is preliminary data.</text>
</comment>
<dbReference type="EMBL" id="VIVK01000001">
    <property type="protein sequence ID" value="TWD79998.1"/>
    <property type="molecule type" value="Genomic_DNA"/>
</dbReference>
<evidence type="ECO:0000313" key="1">
    <source>
        <dbReference type="EMBL" id="TWD79998.1"/>
    </source>
</evidence>
<dbReference type="RefSeq" id="WP_145803599.1">
    <property type="nucleotide sequence ID" value="NZ_VIVK01000001.1"/>
</dbReference>
<evidence type="ECO:0000313" key="2">
    <source>
        <dbReference type="Proteomes" id="UP000318380"/>
    </source>
</evidence>
<dbReference type="SUPFAM" id="SSF56784">
    <property type="entry name" value="HAD-like"/>
    <property type="match status" value="1"/>
</dbReference>
<dbReference type="InterPro" id="IPR023214">
    <property type="entry name" value="HAD_sf"/>
</dbReference>
<dbReference type="InterPro" id="IPR036412">
    <property type="entry name" value="HAD-like_sf"/>
</dbReference>
<dbReference type="Gene3D" id="3.40.50.1000">
    <property type="entry name" value="HAD superfamily/HAD-like"/>
    <property type="match status" value="1"/>
</dbReference>
<dbReference type="PANTHER" id="PTHR43434:SF1">
    <property type="entry name" value="PHOSPHOGLYCOLATE PHOSPHATASE"/>
    <property type="match status" value="1"/>
</dbReference>
<dbReference type="OrthoDB" id="4547358at2"/>
<name>A0A561BMD3_9ACTN</name>
<proteinExistence type="predicted"/>
<dbReference type="Proteomes" id="UP000318380">
    <property type="component" value="Unassembled WGS sequence"/>
</dbReference>
<keyword evidence="2" id="KW-1185">Reference proteome</keyword>
<dbReference type="Pfam" id="PF00702">
    <property type="entry name" value="Hydrolase"/>
    <property type="match status" value="1"/>
</dbReference>
<protein>
    <submittedName>
        <fullName evidence="1">Phosphoglycolate phosphatase</fullName>
    </submittedName>
</protein>
<reference evidence="1 2" key="1">
    <citation type="submission" date="2019-06" db="EMBL/GenBank/DDBJ databases">
        <title>Sequencing the genomes of 1000 actinobacteria strains.</title>
        <authorList>
            <person name="Klenk H.-P."/>
        </authorList>
    </citation>
    <scope>NUCLEOTIDE SEQUENCE [LARGE SCALE GENOMIC DNA]</scope>
    <source>
        <strain evidence="1 2">DSM 24683</strain>
    </source>
</reference>
<organism evidence="1 2">
    <name type="scientific">Kribbella amoyensis</name>
    <dbReference type="NCBI Taxonomy" id="996641"/>
    <lineage>
        <taxon>Bacteria</taxon>
        <taxon>Bacillati</taxon>
        <taxon>Actinomycetota</taxon>
        <taxon>Actinomycetes</taxon>
        <taxon>Propionibacteriales</taxon>
        <taxon>Kribbellaceae</taxon>
        <taxon>Kribbella</taxon>
    </lineage>
</organism>